<evidence type="ECO:0000259" key="3">
    <source>
        <dbReference type="PROSITE" id="PS01031"/>
    </source>
</evidence>
<dbReference type="CDD" id="cd06464">
    <property type="entry name" value="ACD_sHsps-like"/>
    <property type="match status" value="1"/>
</dbReference>
<reference evidence="4" key="1">
    <citation type="submission" date="2022-12" db="EMBL/GenBank/DDBJ databases">
        <title>Reference genome sequencing for broad-spectrum identification of bacterial and archaeal isolates by mass spectrometry.</title>
        <authorList>
            <person name="Sekiguchi Y."/>
            <person name="Tourlousse D.M."/>
        </authorList>
    </citation>
    <scope>NUCLEOTIDE SEQUENCE</scope>
    <source>
        <strain evidence="4">ASRB1</strain>
    </source>
</reference>
<keyword evidence="5" id="KW-1185">Reference proteome</keyword>
<dbReference type="AlphaFoldDB" id="A0A9W6D4L5"/>
<protein>
    <submittedName>
        <fullName evidence="4">Heat-shock protein</fullName>
    </submittedName>
</protein>
<gene>
    <name evidence="4" type="primary">hsp20</name>
    <name evidence="4" type="ORF">DAMNIGENAA_14950</name>
</gene>
<evidence type="ECO:0000313" key="4">
    <source>
        <dbReference type="EMBL" id="GLI34062.1"/>
    </source>
</evidence>
<comment type="caution">
    <text evidence="4">The sequence shown here is derived from an EMBL/GenBank/DDBJ whole genome shotgun (WGS) entry which is preliminary data.</text>
</comment>
<name>A0A9W6D4L5_9BACT</name>
<dbReference type="InterPro" id="IPR008978">
    <property type="entry name" value="HSP20-like_chaperone"/>
</dbReference>
<organism evidence="4 5">
    <name type="scientific">Desulforhabdus amnigena</name>
    <dbReference type="NCBI Taxonomy" id="40218"/>
    <lineage>
        <taxon>Bacteria</taxon>
        <taxon>Pseudomonadati</taxon>
        <taxon>Thermodesulfobacteriota</taxon>
        <taxon>Syntrophobacteria</taxon>
        <taxon>Syntrophobacterales</taxon>
        <taxon>Syntrophobacteraceae</taxon>
        <taxon>Desulforhabdus</taxon>
    </lineage>
</organism>
<proteinExistence type="inferred from homology"/>
<dbReference type="Proteomes" id="UP001144372">
    <property type="component" value="Unassembled WGS sequence"/>
</dbReference>
<sequence>MTEKDLQAREKMEVKAAGESTRDVPVYIPAVDIYESADALILVADMPGVKPENVSIDIHDNQLILRGTVSLEESGKERILIQEYGVGDYSREFSLGRTIDQSKIEAGMKDGVLTLTLPKAETMKARKITIKEG</sequence>
<dbReference type="InterPro" id="IPR002068">
    <property type="entry name" value="A-crystallin/Hsp20_dom"/>
</dbReference>
<dbReference type="PROSITE" id="PS01031">
    <property type="entry name" value="SHSP"/>
    <property type="match status" value="1"/>
</dbReference>
<dbReference type="PANTHER" id="PTHR11527">
    <property type="entry name" value="HEAT-SHOCK PROTEIN 20 FAMILY MEMBER"/>
    <property type="match status" value="1"/>
</dbReference>
<dbReference type="Gene3D" id="2.60.40.790">
    <property type="match status" value="1"/>
</dbReference>
<dbReference type="Pfam" id="PF00011">
    <property type="entry name" value="HSP20"/>
    <property type="match status" value="1"/>
</dbReference>
<dbReference type="SUPFAM" id="SSF49764">
    <property type="entry name" value="HSP20-like chaperones"/>
    <property type="match status" value="1"/>
</dbReference>
<evidence type="ECO:0000256" key="2">
    <source>
        <dbReference type="RuleBase" id="RU003616"/>
    </source>
</evidence>
<evidence type="ECO:0000256" key="1">
    <source>
        <dbReference type="PROSITE-ProRule" id="PRU00285"/>
    </source>
</evidence>
<dbReference type="EMBL" id="BSDR01000001">
    <property type="protein sequence ID" value="GLI34062.1"/>
    <property type="molecule type" value="Genomic_DNA"/>
</dbReference>
<dbReference type="InterPro" id="IPR031107">
    <property type="entry name" value="Small_HSP"/>
</dbReference>
<feature type="domain" description="SHSP" evidence="3">
    <location>
        <begin position="21"/>
        <end position="133"/>
    </location>
</feature>
<comment type="similarity">
    <text evidence="1 2">Belongs to the small heat shock protein (HSP20) family.</text>
</comment>
<evidence type="ECO:0000313" key="5">
    <source>
        <dbReference type="Proteomes" id="UP001144372"/>
    </source>
</evidence>
<accession>A0A9W6D4L5</accession>
<dbReference type="RefSeq" id="WP_281793332.1">
    <property type="nucleotide sequence ID" value="NZ_BSDR01000001.1"/>
</dbReference>